<dbReference type="PRINTS" id="PR00405">
    <property type="entry name" value="REVINTRACTNG"/>
</dbReference>
<feature type="region of interest" description="Disordered" evidence="2">
    <location>
        <begin position="170"/>
        <end position="192"/>
    </location>
</feature>
<dbReference type="GO" id="GO:0005096">
    <property type="term" value="F:GTPase activator activity"/>
    <property type="evidence" value="ECO:0007669"/>
    <property type="project" value="InterPro"/>
</dbReference>
<dbReference type="Gramene" id="rna-AYBTSS11_LOCUS24205">
    <property type="protein sequence ID" value="CAJ1972158.1"/>
    <property type="gene ID" value="gene-AYBTSS11_LOCUS24205"/>
</dbReference>
<dbReference type="EMBL" id="OY731405">
    <property type="protein sequence ID" value="CAJ1972158.1"/>
    <property type="molecule type" value="Genomic_DNA"/>
</dbReference>
<evidence type="ECO:0000313" key="4">
    <source>
        <dbReference type="EMBL" id="CAJ1972158.1"/>
    </source>
</evidence>
<evidence type="ECO:0000259" key="3">
    <source>
        <dbReference type="PROSITE" id="PS50115"/>
    </source>
</evidence>
<keyword evidence="1" id="KW-0862">Zinc</keyword>
<feature type="region of interest" description="Disordered" evidence="2">
    <location>
        <begin position="659"/>
        <end position="697"/>
    </location>
</feature>
<sequence>MGNRKTEEERIEKVIRSLLKLSENRRCINCNLLAHMHVTFSDDSVSKITSILMNQGPQYVCTTFSTFVCTNCSGIHREFTHRVKSVSMAKFTQEEVTALQAGGNERASQIYLKEWDPQCNSKPDSSDIQKLREFIRKVYVERRYSADHSSSSGLSRIRLTEKESDASKRSSSFRLELISPHSSPGPRSEDKNLRFLYDESRSPRYAQRYARHGGQVRSPIQIEVVDDRFRDDERRNRRILNIEAKLKKVSTDDQKNVDRSQLPVVLPVGEVSREKAQPPQIKHSGGKGSVEEKPSERNNNIPETPPPTTQSNESNWAIFDASTENNDPKIPETNTSKPSTAMVASEPPAPAKNPIDLLLFELSGPVAPVTSGMPQVPSNVNNDSTITTVQNAITWDFPPTSTGNTTASSNNTSVWPCASTPATDTAQPSNELPPHTEVSHAHNPSSMQYLPSISVGFNSTTQPTNSLVKDVASTNQTRPSVAPCGNDSSWSLTELSSQTTSKPTQETRPDVGSQPSKVEIWASGRQELPEDLFISSFLSGPAPLPSWQNVQPHGMGYGMQYYHNAAPPPALSNSPKSTNPFNVTDGRSIIHASSLPSIACVHGAPPVVSSPRTGLIHTTSLGSLVSQSPSYTSPVPMGMYFDQVNNEKRPTRPQRVESFNGEITGFGSIDPIQQSNRGFMTSQRTNSFSNTSGNPFD</sequence>
<dbReference type="InterPro" id="IPR037278">
    <property type="entry name" value="ARFGAP/RecO"/>
</dbReference>
<dbReference type="CDD" id="cd08838">
    <property type="entry name" value="ArfGap_AGFG"/>
    <property type="match status" value="1"/>
</dbReference>
<feature type="compositionally biased region" description="Polar residues" evidence="2">
    <location>
        <begin position="420"/>
        <end position="430"/>
    </location>
</feature>
<evidence type="ECO:0000256" key="2">
    <source>
        <dbReference type="SAM" id="MobiDB-lite"/>
    </source>
</evidence>
<dbReference type="Gene3D" id="1.10.220.150">
    <property type="entry name" value="Arf GTPase activating protein"/>
    <property type="match status" value="1"/>
</dbReference>
<dbReference type="InterPro" id="IPR038508">
    <property type="entry name" value="ArfGAP_dom_sf"/>
</dbReference>
<feature type="region of interest" description="Disordered" evidence="2">
    <location>
        <begin position="268"/>
        <end position="348"/>
    </location>
</feature>
<dbReference type="Pfam" id="PF01412">
    <property type="entry name" value="ArfGap"/>
    <property type="match status" value="1"/>
</dbReference>
<feature type="region of interest" description="Disordered" evidence="2">
    <location>
        <begin position="400"/>
        <end position="447"/>
    </location>
</feature>
<name>A0AA86VSE9_9FABA</name>
<proteinExistence type="predicted"/>
<dbReference type="PROSITE" id="PS50115">
    <property type="entry name" value="ARFGAP"/>
    <property type="match status" value="1"/>
</dbReference>
<dbReference type="SUPFAM" id="SSF57863">
    <property type="entry name" value="ArfGap/RecO-like zinc finger"/>
    <property type="match status" value="1"/>
</dbReference>
<keyword evidence="1" id="KW-0863">Zinc-finger</keyword>
<feature type="compositionally biased region" description="Polar residues" evidence="2">
    <location>
        <begin position="671"/>
        <end position="697"/>
    </location>
</feature>
<dbReference type="PANTHER" id="PTHR46085">
    <property type="entry name" value="ARFGAP/RECO-RELATED"/>
    <property type="match status" value="1"/>
</dbReference>
<dbReference type="SMART" id="SM00105">
    <property type="entry name" value="ArfGap"/>
    <property type="match status" value="1"/>
</dbReference>
<feature type="region of interest" description="Disordered" evidence="2">
    <location>
        <begin position="473"/>
        <end position="516"/>
    </location>
</feature>
<evidence type="ECO:0000256" key="1">
    <source>
        <dbReference type="PROSITE-ProRule" id="PRU00288"/>
    </source>
</evidence>
<dbReference type="PANTHER" id="PTHR46085:SF16">
    <property type="entry name" value="ARFGAP_RECO-LIKE ZINC FINGER DOMAIN-CONTAINING PROTEIN"/>
    <property type="match status" value="1"/>
</dbReference>
<reference evidence="4" key="1">
    <citation type="submission" date="2023-10" db="EMBL/GenBank/DDBJ databases">
        <authorList>
            <person name="Domelevo Entfellner J.-B."/>
        </authorList>
    </citation>
    <scope>NUCLEOTIDE SEQUENCE</scope>
</reference>
<gene>
    <name evidence="4" type="ORF">AYBTSS11_LOCUS24205</name>
</gene>
<dbReference type="InterPro" id="IPR001164">
    <property type="entry name" value="ArfGAP_dom"/>
</dbReference>
<feature type="compositionally biased region" description="Polar residues" evidence="2">
    <location>
        <begin position="486"/>
        <end position="506"/>
    </location>
</feature>
<feature type="domain" description="Arf-GAP" evidence="3">
    <location>
        <begin position="12"/>
        <end position="152"/>
    </location>
</feature>
<protein>
    <recommendedName>
        <fullName evidence="3">Arf-GAP domain-containing protein</fullName>
    </recommendedName>
</protein>
<keyword evidence="5" id="KW-1185">Reference proteome</keyword>
<organism evidence="4 5">
    <name type="scientific">Sphenostylis stenocarpa</name>
    <dbReference type="NCBI Taxonomy" id="92480"/>
    <lineage>
        <taxon>Eukaryota</taxon>
        <taxon>Viridiplantae</taxon>
        <taxon>Streptophyta</taxon>
        <taxon>Embryophyta</taxon>
        <taxon>Tracheophyta</taxon>
        <taxon>Spermatophyta</taxon>
        <taxon>Magnoliopsida</taxon>
        <taxon>eudicotyledons</taxon>
        <taxon>Gunneridae</taxon>
        <taxon>Pentapetalae</taxon>
        <taxon>rosids</taxon>
        <taxon>fabids</taxon>
        <taxon>Fabales</taxon>
        <taxon>Fabaceae</taxon>
        <taxon>Papilionoideae</taxon>
        <taxon>50 kb inversion clade</taxon>
        <taxon>NPAAA clade</taxon>
        <taxon>indigoferoid/millettioid clade</taxon>
        <taxon>Phaseoleae</taxon>
        <taxon>Sphenostylis</taxon>
    </lineage>
</organism>
<accession>A0AA86VSE9</accession>
<dbReference type="Proteomes" id="UP001189624">
    <property type="component" value="Chromosome 8"/>
</dbReference>
<dbReference type="GO" id="GO:0008270">
    <property type="term" value="F:zinc ion binding"/>
    <property type="evidence" value="ECO:0007669"/>
    <property type="project" value="UniProtKB-KW"/>
</dbReference>
<dbReference type="AlphaFoldDB" id="A0AA86VSE9"/>
<keyword evidence="1" id="KW-0479">Metal-binding</keyword>
<feature type="compositionally biased region" description="Low complexity" evidence="2">
    <location>
        <begin position="400"/>
        <end position="413"/>
    </location>
</feature>
<evidence type="ECO:0000313" key="5">
    <source>
        <dbReference type="Proteomes" id="UP001189624"/>
    </source>
</evidence>
<dbReference type="InterPro" id="IPR044820">
    <property type="entry name" value="AGD14-like"/>
</dbReference>